<evidence type="ECO:0000313" key="1">
    <source>
        <dbReference type="EMBL" id="KAI0087536.1"/>
    </source>
</evidence>
<accession>A0ACB8U008</accession>
<evidence type="ECO:0000313" key="2">
    <source>
        <dbReference type="Proteomes" id="UP001055072"/>
    </source>
</evidence>
<organism evidence="1 2">
    <name type="scientific">Irpex rosettiformis</name>
    <dbReference type="NCBI Taxonomy" id="378272"/>
    <lineage>
        <taxon>Eukaryota</taxon>
        <taxon>Fungi</taxon>
        <taxon>Dikarya</taxon>
        <taxon>Basidiomycota</taxon>
        <taxon>Agaricomycotina</taxon>
        <taxon>Agaricomycetes</taxon>
        <taxon>Polyporales</taxon>
        <taxon>Irpicaceae</taxon>
        <taxon>Irpex</taxon>
    </lineage>
</organism>
<proteinExistence type="predicted"/>
<name>A0ACB8U008_9APHY</name>
<dbReference type="Proteomes" id="UP001055072">
    <property type="component" value="Unassembled WGS sequence"/>
</dbReference>
<reference evidence="1" key="1">
    <citation type="journal article" date="2021" name="Environ. Microbiol.">
        <title>Gene family expansions and transcriptome signatures uncover fungal adaptations to wood decay.</title>
        <authorList>
            <person name="Hage H."/>
            <person name="Miyauchi S."/>
            <person name="Viragh M."/>
            <person name="Drula E."/>
            <person name="Min B."/>
            <person name="Chaduli D."/>
            <person name="Navarro D."/>
            <person name="Favel A."/>
            <person name="Norest M."/>
            <person name="Lesage-Meessen L."/>
            <person name="Balint B."/>
            <person name="Merenyi Z."/>
            <person name="de Eugenio L."/>
            <person name="Morin E."/>
            <person name="Martinez A.T."/>
            <person name="Baldrian P."/>
            <person name="Stursova M."/>
            <person name="Martinez M.J."/>
            <person name="Novotny C."/>
            <person name="Magnuson J.K."/>
            <person name="Spatafora J.W."/>
            <person name="Maurice S."/>
            <person name="Pangilinan J."/>
            <person name="Andreopoulos W."/>
            <person name="LaButti K."/>
            <person name="Hundley H."/>
            <person name="Na H."/>
            <person name="Kuo A."/>
            <person name="Barry K."/>
            <person name="Lipzen A."/>
            <person name="Henrissat B."/>
            <person name="Riley R."/>
            <person name="Ahrendt S."/>
            <person name="Nagy L.G."/>
            <person name="Grigoriev I.V."/>
            <person name="Martin F."/>
            <person name="Rosso M.N."/>
        </authorList>
    </citation>
    <scope>NUCLEOTIDE SEQUENCE</scope>
    <source>
        <strain evidence="1">CBS 384.51</strain>
    </source>
</reference>
<sequence>MMQSVVYDQLSKNGHFTGSRRPHVLRVCLWRSRRILRRPLGGSRIRAADLAPLSVQANEAAVSECALVRQISGLLRLVQIVLLPGVQNYTGVPQSFGDVYYEALQWNKATNVHGNRPPSGHIPSQAVQRQRHMSRPCCRLLYQNSQQRSSLTLAANLAVHSDSRWDWICQLYLLFILGWS</sequence>
<gene>
    <name evidence="1" type="ORF">BDY19DRAFT_235439</name>
</gene>
<keyword evidence="2" id="KW-1185">Reference proteome</keyword>
<comment type="caution">
    <text evidence="1">The sequence shown here is derived from an EMBL/GenBank/DDBJ whole genome shotgun (WGS) entry which is preliminary data.</text>
</comment>
<dbReference type="EMBL" id="MU274917">
    <property type="protein sequence ID" value="KAI0087536.1"/>
    <property type="molecule type" value="Genomic_DNA"/>
</dbReference>
<protein>
    <submittedName>
        <fullName evidence="1">Uncharacterized protein</fullName>
    </submittedName>
</protein>